<protein>
    <submittedName>
        <fullName evidence="1">Uncharacterized protein</fullName>
    </submittedName>
</protein>
<evidence type="ECO:0000313" key="2">
    <source>
        <dbReference type="Proteomes" id="UP001177023"/>
    </source>
</evidence>
<gene>
    <name evidence="1" type="ORF">MSPICULIGERA_LOCUS857</name>
</gene>
<reference evidence="1" key="1">
    <citation type="submission" date="2023-06" db="EMBL/GenBank/DDBJ databases">
        <authorList>
            <person name="Delattre M."/>
        </authorList>
    </citation>
    <scope>NUCLEOTIDE SEQUENCE</scope>
    <source>
        <strain evidence="1">AF72</strain>
    </source>
</reference>
<sequence length="177" mass="17315">PCGLVLESDVQYLLSGIVSGQNFLFTNLCLNILHVISPVMSEVPSGLLDTVSNLVCDIFNLLPTLPSWLEGNGGLLGHLLGANGNPLLDGLIGGPSGAPGVIDSLLEQLLGSNLLKAILAGQDGALLSNLQLADNAGLLDGIIGGVLGGGSSGSGSGGSGGGLLGGILGGGGLLGRK</sequence>
<dbReference type="EMBL" id="CATQJA010000218">
    <property type="protein sequence ID" value="CAJ0558120.1"/>
    <property type="molecule type" value="Genomic_DNA"/>
</dbReference>
<proteinExistence type="predicted"/>
<organism evidence="1 2">
    <name type="scientific">Mesorhabditis spiculigera</name>
    <dbReference type="NCBI Taxonomy" id="96644"/>
    <lineage>
        <taxon>Eukaryota</taxon>
        <taxon>Metazoa</taxon>
        <taxon>Ecdysozoa</taxon>
        <taxon>Nematoda</taxon>
        <taxon>Chromadorea</taxon>
        <taxon>Rhabditida</taxon>
        <taxon>Rhabditina</taxon>
        <taxon>Rhabditomorpha</taxon>
        <taxon>Rhabditoidea</taxon>
        <taxon>Rhabditidae</taxon>
        <taxon>Mesorhabditinae</taxon>
        <taxon>Mesorhabditis</taxon>
    </lineage>
</organism>
<dbReference type="AlphaFoldDB" id="A0AA36C546"/>
<feature type="non-terminal residue" evidence="1">
    <location>
        <position position="1"/>
    </location>
</feature>
<evidence type="ECO:0000313" key="1">
    <source>
        <dbReference type="EMBL" id="CAJ0558120.1"/>
    </source>
</evidence>
<keyword evidence="2" id="KW-1185">Reference proteome</keyword>
<dbReference type="Proteomes" id="UP001177023">
    <property type="component" value="Unassembled WGS sequence"/>
</dbReference>
<name>A0AA36C546_9BILA</name>
<feature type="non-terminal residue" evidence="1">
    <location>
        <position position="177"/>
    </location>
</feature>
<comment type="caution">
    <text evidence="1">The sequence shown here is derived from an EMBL/GenBank/DDBJ whole genome shotgun (WGS) entry which is preliminary data.</text>
</comment>
<accession>A0AA36C546</accession>